<dbReference type="EMBL" id="JADGJD010000107">
    <property type="protein sequence ID" value="KAJ3054902.1"/>
    <property type="molecule type" value="Genomic_DNA"/>
</dbReference>
<keyword evidence="3" id="KW-1185">Reference proteome</keyword>
<gene>
    <name evidence="2" type="ORF">HK097_000419</name>
</gene>
<evidence type="ECO:0000313" key="2">
    <source>
        <dbReference type="EMBL" id="KAJ3054902.1"/>
    </source>
</evidence>
<feature type="region of interest" description="Disordered" evidence="1">
    <location>
        <begin position="58"/>
        <end position="88"/>
    </location>
</feature>
<feature type="compositionally biased region" description="Basic residues" evidence="1">
    <location>
        <begin position="66"/>
        <end position="76"/>
    </location>
</feature>
<sequence length="88" mass="10042">MSYHRIDDLNDLNKIVDRMTANADNQWNLLPQHIRDDVLKDVYECIADKALSDAQKELKQVEKASKPNRSRTRKSKVVSDGEDGTQSA</sequence>
<evidence type="ECO:0000313" key="3">
    <source>
        <dbReference type="Proteomes" id="UP001212841"/>
    </source>
</evidence>
<proteinExistence type="predicted"/>
<name>A0AAD5SGI2_9FUNG</name>
<organism evidence="2 3">
    <name type="scientific">Rhizophlyctis rosea</name>
    <dbReference type="NCBI Taxonomy" id="64517"/>
    <lineage>
        <taxon>Eukaryota</taxon>
        <taxon>Fungi</taxon>
        <taxon>Fungi incertae sedis</taxon>
        <taxon>Chytridiomycota</taxon>
        <taxon>Chytridiomycota incertae sedis</taxon>
        <taxon>Chytridiomycetes</taxon>
        <taxon>Rhizophlyctidales</taxon>
        <taxon>Rhizophlyctidaceae</taxon>
        <taxon>Rhizophlyctis</taxon>
    </lineage>
</organism>
<dbReference type="Proteomes" id="UP001212841">
    <property type="component" value="Unassembled WGS sequence"/>
</dbReference>
<protein>
    <submittedName>
        <fullName evidence="2">Uncharacterized protein</fullName>
    </submittedName>
</protein>
<accession>A0AAD5SGI2</accession>
<reference evidence="2" key="1">
    <citation type="submission" date="2020-05" db="EMBL/GenBank/DDBJ databases">
        <title>Phylogenomic resolution of chytrid fungi.</title>
        <authorList>
            <person name="Stajich J.E."/>
            <person name="Amses K."/>
            <person name="Simmons R."/>
            <person name="Seto K."/>
            <person name="Myers J."/>
            <person name="Bonds A."/>
            <person name="Quandt C.A."/>
            <person name="Barry K."/>
            <person name="Liu P."/>
            <person name="Grigoriev I."/>
            <person name="Longcore J.E."/>
            <person name="James T.Y."/>
        </authorList>
    </citation>
    <scope>NUCLEOTIDE SEQUENCE</scope>
    <source>
        <strain evidence="2">JEL0318</strain>
    </source>
</reference>
<dbReference type="AlphaFoldDB" id="A0AAD5SGI2"/>
<evidence type="ECO:0000256" key="1">
    <source>
        <dbReference type="SAM" id="MobiDB-lite"/>
    </source>
</evidence>
<comment type="caution">
    <text evidence="2">The sequence shown here is derived from an EMBL/GenBank/DDBJ whole genome shotgun (WGS) entry which is preliminary data.</text>
</comment>